<dbReference type="InterPro" id="IPR011989">
    <property type="entry name" value="ARM-like"/>
</dbReference>
<comment type="caution">
    <text evidence="4">The sequence shown here is derived from an EMBL/GenBank/DDBJ whole genome shotgun (WGS) entry which is preliminary data.</text>
</comment>
<feature type="domain" description="U-box" evidence="3">
    <location>
        <begin position="11"/>
        <end position="267"/>
    </location>
</feature>
<gene>
    <name evidence="4" type="ORF">G2W53_022877</name>
</gene>
<name>A0A834WKZ5_9FABA</name>
<evidence type="ECO:0000259" key="3">
    <source>
        <dbReference type="Pfam" id="PF25598"/>
    </source>
</evidence>
<dbReference type="InterPro" id="IPR016024">
    <property type="entry name" value="ARM-type_fold"/>
</dbReference>
<dbReference type="Pfam" id="PF25598">
    <property type="entry name" value="ARM_PUB"/>
    <property type="match status" value="1"/>
</dbReference>
<dbReference type="FunFam" id="1.25.10.10:FF:000561">
    <property type="entry name" value="ARM repeat superfamily protein"/>
    <property type="match status" value="1"/>
</dbReference>
<dbReference type="Proteomes" id="UP000634136">
    <property type="component" value="Unassembled WGS sequence"/>
</dbReference>
<keyword evidence="2" id="KW-0833">Ubl conjugation pathway</keyword>
<dbReference type="SUPFAM" id="SSF48371">
    <property type="entry name" value="ARM repeat"/>
    <property type="match status" value="1"/>
</dbReference>
<dbReference type="InterPro" id="IPR000225">
    <property type="entry name" value="Armadillo"/>
</dbReference>
<dbReference type="Gene3D" id="1.25.10.10">
    <property type="entry name" value="Leucine-rich Repeat Variant"/>
    <property type="match status" value="1"/>
</dbReference>
<proteinExistence type="predicted"/>
<evidence type="ECO:0000256" key="1">
    <source>
        <dbReference type="ARBA" id="ARBA00022737"/>
    </source>
</evidence>
<protein>
    <submittedName>
        <fullName evidence="4">U-box domain-containing protein 11</fullName>
    </submittedName>
</protein>
<sequence length="339" mass="36121">MDSKFKHRTIRSLVAKLASVSPQTRLDALCELRLMSKQHPETRPVIAESGAIPFLTDALYSPSHASQDNASATLLNISITAKEPIISTRSVLDAISHALSRHNHNPSSSPSAVQSCAATLHSLLLVDAYRPIIGSKRDIVHALVDIVRTAKSPTRSIKDALKALFGIALHPLNRPGMIELGAVESLFGLISRDGRVGIWEDATAVIAQIAGCEESEAAFREVSGMGVLVDVLMEDSISGVRSLKTKENAISGLLNLVRCGGERVAMDLRVRGLEVFDGIAEVEEKGSAKGKMKAAALMDVLLDDGSHGSTPSGDSSSASGSKVLFVYLDINECFINETS</sequence>
<keyword evidence="1" id="KW-0677">Repeat</keyword>
<dbReference type="AlphaFoldDB" id="A0A834WKZ5"/>
<keyword evidence="5" id="KW-1185">Reference proteome</keyword>
<dbReference type="InterPro" id="IPR058678">
    <property type="entry name" value="ARM_PUB"/>
</dbReference>
<dbReference type="PANTHER" id="PTHR23315:SF238">
    <property type="entry name" value="ARM REPEAT SUPERFAMILY PROTEIN"/>
    <property type="match status" value="1"/>
</dbReference>
<evidence type="ECO:0000313" key="4">
    <source>
        <dbReference type="EMBL" id="KAF7824733.1"/>
    </source>
</evidence>
<dbReference type="PANTHER" id="PTHR23315">
    <property type="entry name" value="U BOX DOMAIN-CONTAINING"/>
    <property type="match status" value="1"/>
</dbReference>
<dbReference type="SMART" id="SM00185">
    <property type="entry name" value="ARM"/>
    <property type="match status" value="3"/>
</dbReference>
<accession>A0A834WKZ5</accession>
<dbReference type="EMBL" id="JAAIUW010000007">
    <property type="protein sequence ID" value="KAF7824733.1"/>
    <property type="molecule type" value="Genomic_DNA"/>
</dbReference>
<reference evidence="4" key="1">
    <citation type="submission" date="2020-09" db="EMBL/GenBank/DDBJ databases">
        <title>Genome-Enabled Discovery of Anthraquinone Biosynthesis in Senna tora.</title>
        <authorList>
            <person name="Kang S.-H."/>
            <person name="Pandey R.P."/>
            <person name="Lee C.-M."/>
            <person name="Sim J.-S."/>
            <person name="Jeong J.-T."/>
            <person name="Choi B.-S."/>
            <person name="Jung M."/>
            <person name="Ginzburg D."/>
            <person name="Zhao K."/>
            <person name="Won S.Y."/>
            <person name="Oh T.-J."/>
            <person name="Yu Y."/>
            <person name="Kim N.-H."/>
            <person name="Lee O.R."/>
            <person name="Lee T.-H."/>
            <person name="Bashyal P."/>
            <person name="Kim T.-S."/>
            <person name="Lee W.-H."/>
            <person name="Kawkins C."/>
            <person name="Kim C.-K."/>
            <person name="Kim J.S."/>
            <person name="Ahn B.O."/>
            <person name="Rhee S.Y."/>
            <person name="Sohng J.K."/>
        </authorList>
    </citation>
    <scope>NUCLEOTIDE SEQUENCE</scope>
    <source>
        <tissue evidence="4">Leaf</tissue>
    </source>
</reference>
<evidence type="ECO:0000256" key="2">
    <source>
        <dbReference type="ARBA" id="ARBA00022786"/>
    </source>
</evidence>
<dbReference type="OrthoDB" id="7537227at2759"/>
<organism evidence="4 5">
    <name type="scientific">Senna tora</name>
    <dbReference type="NCBI Taxonomy" id="362788"/>
    <lineage>
        <taxon>Eukaryota</taxon>
        <taxon>Viridiplantae</taxon>
        <taxon>Streptophyta</taxon>
        <taxon>Embryophyta</taxon>
        <taxon>Tracheophyta</taxon>
        <taxon>Spermatophyta</taxon>
        <taxon>Magnoliopsida</taxon>
        <taxon>eudicotyledons</taxon>
        <taxon>Gunneridae</taxon>
        <taxon>Pentapetalae</taxon>
        <taxon>rosids</taxon>
        <taxon>fabids</taxon>
        <taxon>Fabales</taxon>
        <taxon>Fabaceae</taxon>
        <taxon>Caesalpinioideae</taxon>
        <taxon>Cassia clade</taxon>
        <taxon>Senna</taxon>
    </lineage>
</organism>
<evidence type="ECO:0000313" key="5">
    <source>
        <dbReference type="Proteomes" id="UP000634136"/>
    </source>
</evidence>